<protein>
    <submittedName>
        <fullName evidence="1">Uncharacterized protein</fullName>
    </submittedName>
</protein>
<organism evidence="1 2">
    <name type="scientific">Rhizobium phage RL2RES</name>
    <dbReference type="NCBI Taxonomy" id="103371"/>
    <lineage>
        <taxon>Viruses</taxon>
        <taxon>Duplodnaviria</taxon>
        <taxon>Heunggongvirae</taxon>
        <taxon>Uroviricota</taxon>
        <taxon>Caudoviricetes</taxon>
        <taxon>Pootjesviridae</taxon>
        <taxon>Innesvirus</taxon>
        <taxon>Innesvirus RL2RES</taxon>
    </lineage>
</organism>
<dbReference type="EMBL" id="MN549361">
    <property type="protein sequence ID" value="QGZ14214.1"/>
    <property type="molecule type" value="Genomic_DNA"/>
</dbReference>
<keyword evidence="2" id="KW-1185">Reference proteome</keyword>
<name>A0A6B9J1Q8_9CAUD</name>
<sequence>MTKIAIHPKKLPKFTARDNLNDYILRIDHERLKSDGSSMVTDVIAFEWHSAGMYNAVGKYHCVHGLKVPVRFIWDAIDAFGKPDKAIRTDGTSFWIMNSYYDRETGLCNRLEGGNSSPFTIITRDTLTVEEEI</sequence>
<accession>A0A6B9J1Q8</accession>
<gene>
    <name evidence="1" type="ORF">RL2RES_078</name>
</gene>
<proteinExistence type="predicted"/>
<reference evidence="1 2" key="1">
    <citation type="submission" date="2019-10" db="EMBL/GenBank/DDBJ databases">
        <title>Complete genome sequence of bacteriophage vB_RLeM_RL2RES.</title>
        <authorList>
            <person name="Gunathilake D."/>
            <person name="Bhat S."/>
            <person name="Yost C.K."/>
            <person name="Hynes M.F."/>
        </authorList>
    </citation>
    <scope>NUCLEOTIDE SEQUENCE [LARGE SCALE GENOMIC DNA]</scope>
</reference>
<evidence type="ECO:0000313" key="1">
    <source>
        <dbReference type="EMBL" id="QGZ14214.1"/>
    </source>
</evidence>
<evidence type="ECO:0000313" key="2">
    <source>
        <dbReference type="Proteomes" id="UP000433502"/>
    </source>
</evidence>
<dbReference type="Proteomes" id="UP000433502">
    <property type="component" value="Segment"/>
</dbReference>